<dbReference type="eggNOG" id="COG1994">
    <property type="taxonomic scope" value="Bacteria"/>
</dbReference>
<feature type="domain" description="Peptidase M50" evidence="11">
    <location>
        <begin position="81"/>
        <end position="245"/>
    </location>
</feature>
<dbReference type="InterPro" id="IPR008915">
    <property type="entry name" value="Peptidase_M50"/>
</dbReference>
<dbReference type="AlphaFoldDB" id="F0SSZ4"/>
<dbReference type="Pfam" id="PF02163">
    <property type="entry name" value="Peptidase_M50"/>
    <property type="match status" value="1"/>
</dbReference>
<feature type="transmembrane region" description="Helical" evidence="10">
    <location>
        <begin position="52"/>
        <end position="70"/>
    </location>
</feature>
<feature type="transmembrane region" description="Helical" evidence="10">
    <location>
        <begin position="210"/>
        <end position="228"/>
    </location>
</feature>
<dbReference type="RefSeq" id="WP_013626893.1">
    <property type="nucleotide sequence ID" value="NC_015174.1"/>
</dbReference>
<reference evidence="13" key="1">
    <citation type="submission" date="2011-02" db="EMBL/GenBank/DDBJ databases">
        <title>The complete genome of Planctomyces brasiliensis DSM 5305.</title>
        <authorList>
            <person name="Lucas S."/>
            <person name="Copeland A."/>
            <person name="Lapidus A."/>
            <person name="Bruce D."/>
            <person name="Goodwin L."/>
            <person name="Pitluck S."/>
            <person name="Kyrpides N."/>
            <person name="Mavromatis K."/>
            <person name="Pagani I."/>
            <person name="Ivanova N."/>
            <person name="Ovchinnikova G."/>
            <person name="Lu M."/>
            <person name="Detter J.C."/>
            <person name="Han C."/>
            <person name="Land M."/>
            <person name="Hauser L."/>
            <person name="Markowitz V."/>
            <person name="Cheng J.-F."/>
            <person name="Hugenholtz P."/>
            <person name="Woyke T."/>
            <person name="Wu D."/>
            <person name="Tindall B."/>
            <person name="Pomrenke H.G."/>
            <person name="Brambilla E."/>
            <person name="Klenk H.-P."/>
            <person name="Eisen J.A."/>
        </authorList>
    </citation>
    <scope>NUCLEOTIDE SEQUENCE [LARGE SCALE GENOMIC DNA]</scope>
    <source>
        <strain evidence="13">ATCC 49424 / DSM 5305 / JCM 21570 / NBRC 103401 / IFAM 1448</strain>
    </source>
</reference>
<accession>F0SSZ4</accession>
<evidence type="ECO:0000256" key="3">
    <source>
        <dbReference type="ARBA" id="ARBA00007931"/>
    </source>
</evidence>
<dbReference type="EMBL" id="CP002546">
    <property type="protein sequence ID" value="ADY58149.1"/>
    <property type="molecule type" value="Genomic_DNA"/>
</dbReference>
<keyword evidence="13" id="KW-1185">Reference proteome</keyword>
<evidence type="ECO:0000256" key="1">
    <source>
        <dbReference type="ARBA" id="ARBA00001947"/>
    </source>
</evidence>
<evidence type="ECO:0000256" key="5">
    <source>
        <dbReference type="ARBA" id="ARBA00022692"/>
    </source>
</evidence>
<dbReference type="GO" id="GO:0008233">
    <property type="term" value="F:peptidase activity"/>
    <property type="evidence" value="ECO:0007669"/>
    <property type="project" value="UniProtKB-KW"/>
</dbReference>
<evidence type="ECO:0000256" key="4">
    <source>
        <dbReference type="ARBA" id="ARBA00022670"/>
    </source>
</evidence>
<dbReference type="KEGG" id="pbs:Plabr_0522"/>
<dbReference type="CDD" id="cd06160">
    <property type="entry name" value="S2P-M50_like_2"/>
    <property type="match status" value="1"/>
</dbReference>
<evidence type="ECO:0000256" key="8">
    <source>
        <dbReference type="ARBA" id="ARBA00022989"/>
    </source>
</evidence>
<keyword evidence="5 10" id="KW-0812">Transmembrane</keyword>
<name>F0SSZ4_RUBBR</name>
<dbReference type="GO" id="GO:0006508">
    <property type="term" value="P:proteolysis"/>
    <property type="evidence" value="ECO:0007669"/>
    <property type="project" value="UniProtKB-KW"/>
</dbReference>
<dbReference type="OrthoDB" id="9774391at2"/>
<evidence type="ECO:0000256" key="6">
    <source>
        <dbReference type="ARBA" id="ARBA00022801"/>
    </source>
</evidence>
<protein>
    <submittedName>
        <fullName evidence="12">Peptidase M50</fullName>
    </submittedName>
</protein>
<evidence type="ECO:0000256" key="7">
    <source>
        <dbReference type="ARBA" id="ARBA00022946"/>
    </source>
</evidence>
<evidence type="ECO:0000259" key="11">
    <source>
        <dbReference type="Pfam" id="PF02163"/>
    </source>
</evidence>
<feature type="transmembrane region" description="Helical" evidence="10">
    <location>
        <begin position="295"/>
        <end position="318"/>
    </location>
</feature>
<dbReference type="STRING" id="756272.Plabr_0522"/>
<dbReference type="Proteomes" id="UP000006860">
    <property type="component" value="Chromosome"/>
</dbReference>
<evidence type="ECO:0000256" key="10">
    <source>
        <dbReference type="SAM" id="Phobius"/>
    </source>
</evidence>
<keyword evidence="6" id="KW-0378">Hydrolase</keyword>
<evidence type="ECO:0000313" key="12">
    <source>
        <dbReference type="EMBL" id="ADY58149.1"/>
    </source>
</evidence>
<feature type="transmembrane region" description="Helical" evidence="10">
    <location>
        <begin position="110"/>
        <end position="127"/>
    </location>
</feature>
<keyword evidence="8 10" id="KW-1133">Transmembrane helix</keyword>
<organism evidence="12 13">
    <name type="scientific">Rubinisphaera brasiliensis (strain ATCC 49424 / DSM 5305 / JCM 21570 / IAM 15109 / NBRC 103401 / IFAM 1448)</name>
    <name type="common">Planctomyces brasiliensis</name>
    <dbReference type="NCBI Taxonomy" id="756272"/>
    <lineage>
        <taxon>Bacteria</taxon>
        <taxon>Pseudomonadati</taxon>
        <taxon>Planctomycetota</taxon>
        <taxon>Planctomycetia</taxon>
        <taxon>Planctomycetales</taxon>
        <taxon>Planctomycetaceae</taxon>
        <taxon>Rubinisphaera</taxon>
    </lineage>
</organism>
<feature type="transmembrane region" description="Helical" evidence="10">
    <location>
        <begin position="249"/>
        <end position="275"/>
    </location>
</feature>
<comment type="cofactor">
    <cofactor evidence="1">
        <name>Zn(2+)</name>
        <dbReference type="ChEBI" id="CHEBI:29105"/>
    </cofactor>
</comment>
<comment type="similarity">
    <text evidence="3">Belongs to the peptidase M50B family.</text>
</comment>
<gene>
    <name evidence="12" type="ordered locus">Plabr_0522</name>
</gene>
<dbReference type="GO" id="GO:0016020">
    <property type="term" value="C:membrane"/>
    <property type="evidence" value="ECO:0007669"/>
    <property type="project" value="UniProtKB-SubCell"/>
</dbReference>
<dbReference type="PANTHER" id="PTHR31412:SF0">
    <property type="entry name" value="ZINC METALLOPROTEASE EGY1, CHLOROPLASTIC-RELATED"/>
    <property type="match status" value="1"/>
</dbReference>
<feature type="transmembrane region" description="Helical" evidence="10">
    <location>
        <begin position="139"/>
        <end position="163"/>
    </location>
</feature>
<sequence length="320" mass="34750">MSDSQQPPSSASSSDPTRQVHEVLIYPDGRAVPVEAKREPQRPVPIWRQTQFLWSIGLFIATCLSTWYVGQSRYGNGYAYMIPVMSILLAHEMGHYITSLLYRVTASPPFFLPMPGTPLGTLGAVIVKRAGGREDRKILFDIAIAGPLAGLVVAIPVCIYGAITAVPVDPADLPDDGFQFIAPPIVAWIVELVRGDWPAGRVLDGAVLDAGWVGIFITALNLIPIGQLDGGHMLYALIGKRAHKVATGLIVGSLAYMLLTGNVSLILMLFLIMLMGPYHPPTANDKVPLGWFRVVLGWVTLSFILIGFTPTPIVPVSWMR</sequence>
<keyword evidence="9 10" id="KW-0472">Membrane</keyword>
<dbReference type="HOGENOM" id="CLU_028221_0_1_0"/>
<evidence type="ECO:0000256" key="2">
    <source>
        <dbReference type="ARBA" id="ARBA00004141"/>
    </source>
</evidence>
<keyword evidence="7" id="KW-0809">Transit peptide</keyword>
<feature type="transmembrane region" description="Helical" evidence="10">
    <location>
        <begin position="77"/>
        <end position="98"/>
    </location>
</feature>
<keyword evidence="4" id="KW-0645">Protease</keyword>
<evidence type="ECO:0000313" key="13">
    <source>
        <dbReference type="Proteomes" id="UP000006860"/>
    </source>
</evidence>
<dbReference type="InterPro" id="IPR044838">
    <property type="entry name" value="EGY1-like"/>
</dbReference>
<dbReference type="PANTHER" id="PTHR31412">
    <property type="entry name" value="ZINC METALLOPROTEASE EGY1"/>
    <property type="match status" value="1"/>
</dbReference>
<comment type="subcellular location">
    <subcellularLocation>
        <location evidence="2">Membrane</location>
        <topology evidence="2">Multi-pass membrane protein</topology>
    </subcellularLocation>
</comment>
<proteinExistence type="inferred from homology"/>
<evidence type="ECO:0000256" key="9">
    <source>
        <dbReference type="ARBA" id="ARBA00023136"/>
    </source>
</evidence>